<dbReference type="InterPro" id="IPR032466">
    <property type="entry name" value="Metal_Hydrolase"/>
</dbReference>
<dbReference type="PANTHER" id="PTHR46124:SF2">
    <property type="entry name" value="D-AMINOACYL-TRNA DEACYLASE"/>
    <property type="match status" value="1"/>
</dbReference>
<dbReference type="InterPro" id="IPR001130">
    <property type="entry name" value="TatD-like"/>
</dbReference>
<evidence type="ECO:0000313" key="1">
    <source>
        <dbReference type="EMBL" id="QCK14663.1"/>
    </source>
</evidence>
<organism evidence="1 2">
    <name type="scientific">Mangrovivirga cuniculi</name>
    <dbReference type="NCBI Taxonomy" id="2715131"/>
    <lineage>
        <taxon>Bacteria</taxon>
        <taxon>Pseudomonadati</taxon>
        <taxon>Bacteroidota</taxon>
        <taxon>Cytophagia</taxon>
        <taxon>Cytophagales</taxon>
        <taxon>Mangrovivirgaceae</taxon>
        <taxon>Mangrovivirga</taxon>
    </lineage>
</organism>
<dbReference type="KEGG" id="fpf:DCC35_07855"/>
<accession>A0A4D7JI49</accession>
<dbReference type="PANTHER" id="PTHR46124">
    <property type="entry name" value="D-AMINOACYL-TRNA DEACYLASE"/>
    <property type="match status" value="1"/>
</dbReference>
<dbReference type="AlphaFoldDB" id="A0A4D7JI49"/>
<dbReference type="EMBL" id="CP028923">
    <property type="protein sequence ID" value="QCK14663.1"/>
    <property type="molecule type" value="Genomic_DNA"/>
</dbReference>
<dbReference type="SUPFAM" id="SSF51556">
    <property type="entry name" value="Metallo-dependent hydrolases"/>
    <property type="match status" value="1"/>
</dbReference>
<dbReference type="RefSeq" id="WP_137090249.1">
    <property type="nucleotide sequence ID" value="NZ_CP028923.1"/>
</dbReference>
<evidence type="ECO:0000313" key="2">
    <source>
        <dbReference type="Proteomes" id="UP000298616"/>
    </source>
</evidence>
<gene>
    <name evidence="1" type="ORF">DCC35_07855</name>
</gene>
<dbReference type="Proteomes" id="UP000298616">
    <property type="component" value="Chromosome"/>
</dbReference>
<proteinExistence type="predicted"/>
<keyword evidence="1" id="KW-0378">Hydrolase</keyword>
<dbReference type="OrthoDB" id="664222at2"/>
<protein>
    <submittedName>
        <fullName evidence="1">Hydrolase TatD</fullName>
    </submittedName>
</protein>
<sequence>MNKPFNIHSHDFPSEDFKDQVIYQVMAHEYETLPDLPNLSIGIHPWHFEDQNIEDQWAKIEEWSGAENVVAIGESGLDYAINQDRKFQEEIFIRHIELSDQTKKPLIIHCVKAHNELVRVRKKTRAKQQWIVHGVNQKLKSLTSLLERDIILSFGKALLEDKSNARKVIRELGIGSFLFETDDQENKLINTIYQEAANILGKNEEQLKEEIGYLCTEIFDI</sequence>
<name>A0A4D7JI49_9BACT</name>
<dbReference type="Gene3D" id="3.20.20.140">
    <property type="entry name" value="Metal-dependent hydrolases"/>
    <property type="match status" value="1"/>
</dbReference>
<dbReference type="Pfam" id="PF01026">
    <property type="entry name" value="TatD_DNase"/>
    <property type="match status" value="1"/>
</dbReference>
<dbReference type="GO" id="GO:0016788">
    <property type="term" value="F:hydrolase activity, acting on ester bonds"/>
    <property type="evidence" value="ECO:0007669"/>
    <property type="project" value="InterPro"/>
</dbReference>
<keyword evidence="2" id="KW-1185">Reference proteome</keyword>
<reference evidence="1 2" key="1">
    <citation type="submission" date="2018-04" db="EMBL/GenBank/DDBJ databases">
        <title>Complete genome uncultured novel isolate.</title>
        <authorList>
            <person name="Merlino G."/>
        </authorList>
    </citation>
    <scope>NUCLEOTIDE SEQUENCE [LARGE SCALE GENOMIC DNA]</scope>
    <source>
        <strain evidence="2">R1DC9</strain>
    </source>
</reference>
<dbReference type="GO" id="GO:0005829">
    <property type="term" value="C:cytosol"/>
    <property type="evidence" value="ECO:0007669"/>
    <property type="project" value="TreeGrafter"/>
</dbReference>